<dbReference type="EMBL" id="MN739859">
    <property type="protein sequence ID" value="QHT74859.1"/>
    <property type="molecule type" value="Genomic_DNA"/>
</dbReference>
<protein>
    <recommendedName>
        <fullName evidence="1">WW domain-containing protein</fullName>
    </recommendedName>
</protein>
<evidence type="ECO:0000259" key="1">
    <source>
        <dbReference type="PROSITE" id="PS50020"/>
    </source>
</evidence>
<dbReference type="PROSITE" id="PS50020">
    <property type="entry name" value="WW_DOMAIN_2"/>
    <property type="match status" value="1"/>
</dbReference>
<reference evidence="2" key="1">
    <citation type="journal article" date="2020" name="Nature">
        <title>Giant virus diversity and host interactions through global metagenomics.</title>
        <authorList>
            <person name="Schulz F."/>
            <person name="Roux S."/>
            <person name="Paez-Espino D."/>
            <person name="Jungbluth S."/>
            <person name="Walsh D.A."/>
            <person name="Denef V.J."/>
            <person name="McMahon K.D."/>
            <person name="Konstantinidis K.T."/>
            <person name="Eloe-Fadrosh E.A."/>
            <person name="Kyrpides N.C."/>
            <person name="Woyke T."/>
        </authorList>
    </citation>
    <scope>NUCLEOTIDE SEQUENCE</scope>
    <source>
        <strain evidence="2">GVMAG-M-3300023179-62</strain>
    </source>
</reference>
<evidence type="ECO:0000313" key="2">
    <source>
        <dbReference type="EMBL" id="QHT74859.1"/>
    </source>
</evidence>
<organism evidence="2">
    <name type="scientific">viral metagenome</name>
    <dbReference type="NCBI Taxonomy" id="1070528"/>
    <lineage>
        <taxon>unclassified sequences</taxon>
        <taxon>metagenomes</taxon>
        <taxon>organismal metagenomes</taxon>
    </lineage>
</organism>
<feature type="domain" description="WW" evidence="1">
    <location>
        <begin position="37"/>
        <end position="74"/>
    </location>
</feature>
<name>A0A6C0H335_9ZZZZ</name>
<dbReference type="AlphaFoldDB" id="A0A6C0H335"/>
<accession>A0A6C0H335</accession>
<sequence>MMQKWNILYRSNYKIVWINDKNNETKICYLTYKDGKTALPKGWERWFSTTYQLFYYRYIDDNGYKQIQWKSPKKLNQYNYSPEIDNLINLDLKHGTKILEIKNENEDKYVTLIYKGYNIPCTINKKSDIETEIKIEGREDDCLEFSIYIDDVNKKPRTAYIGLISITDNECPLPEKIDKKGTYLLSMVDEICRQLKINTLKLTDGSYITCKKNGETVSLAFLSLMKYGSSWYERNGFSYSDDKTKDIMDKFRKISNKPIGKIVNHFDKLVTDLVKNIKQVEETAQERHLENWYTNHQFKGQGDFQDYLNCLTPTSKRRLITRFNNVKNIKYDFKKLELKEKIERMLEIMRKYDKNLKLHDFLTSLWDTNCSEYVDVMRVLYPKVDTRNYIDQTFLPNFPIYPNMIKVFEEAKE</sequence>
<dbReference type="InterPro" id="IPR001202">
    <property type="entry name" value="WW_dom"/>
</dbReference>
<proteinExistence type="predicted"/>